<keyword evidence="2" id="KW-1185">Reference proteome</keyword>
<dbReference type="Proteomes" id="UP000886501">
    <property type="component" value="Unassembled WGS sequence"/>
</dbReference>
<reference evidence="1" key="2">
    <citation type="journal article" date="2020" name="Nat. Commun.">
        <title>Large-scale genome sequencing of mycorrhizal fungi provides insights into the early evolution of symbiotic traits.</title>
        <authorList>
            <person name="Miyauchi S."/>
            <person name="Kiss E."/>
            <person name="Kuo A."/>
            <person name="Drula E."/>
            <person name="Kohler A."/>
            <person name="Sanchez-Garcia M."/>
            <person name="Morin E."/>
            <person name="Andreopoulos B."/>
            <person name="Barry K.W."/>
            <person name="Bonito G."/>
            <person name="Buee M."/>
            <person name="Carver A."/>
            <person name="Chen C."/>
            <person name="Cichocki N."/>
            <person name="Clum A."/>
            <person name="Culley D."/>
            <person name="Crous P.W."/>
            <person name="Fauchery L."/>
            <person name="Girlanda M."/>
            <person name="Hayes R.D."/>
            <person name="Keri Z."/>
            <person name="LaButti K."/>
            <person name="Lipzen A."/>
            <person name="Lombard V."/>
            <person name="Magnuson J."/>
            <person name="Maillard F."/>
            <person name="Murat C."/>
            <person name="Nolan M."/>
            <person name="Ohm R.A."/>
            <person name="Pangilinan J."/>
            <person name="Pereira M.F."/>
            <person name="Perotto S."/>
            <person name="Peter M."/>
            <person name="Pfister S."/>
            <person name="Riley R."/>
            <person name="Sitrit Y."/>
            <person name="Stielow J.B."/>
            <person name="Szollosi G."/>
            <person name="Zifcakova L."/>
            <person name="Stursova M."/>
            <person name="Spatafora J.W."/>
            <person name="Tedersoo L."/>
            <person name="Vaario L.M."/>
            <person name="Yamada A."/>
            <person name="Yan M."/>
            <person name="Wang P."/>
            <person name="Xu J."/>
            <person name="Bruns T."/>
            <person name="Baldrian P."/>
            <person name="Vilgalys R."/>
            <person name="Dunand C."/>
            <person name="Henrissat B."/>
            <person name="Grigoriev I.V."/>
            <person name="Hibbett D."/>
            <person name="Nagy L.G."/>
            <person name="Martin F.M."/>
        </authorList>
    </citation>
    <scope>NUCLEOTIDE SEQUENCE</scope>
    <source>
        <strain evidence="1">P2</strain>
    </source>
</reference>
<sequence>MIDIAIATRVPPSLYLDHVFDQIRIRSVYLCWNVVYLVLTCGSDRGVNTFSPEGRLFQGESGKYALSWLPLTMTQSNMLSRP</sequence>
<reference evidence="1" key="1">
    <citation type="submission" date="2019-10" db="EMBL/GenBank/DDBJ databases">
        <authorList>
            <consortium name="DOE Joint Genome Institute"/>
            <person name="Kuo A."/>
            <person name="Miyauchi S."/>
            <person name="Kiss E."/>
            <person name="Drula E."/>
            <person name="Kohler A."/>
            <person name="Sanchez-Garcia M."/>
            <person name="Andreopoulos B."/>
            <person name="Barry K.W."/>
            <person name="Bonito G."/>
            <person name="Buee M."/>
            <person name="Carver A."/>
            <person name="Chen C."/>
            <person name="Cichocki N."/>
            <person name="Clum A."/>
            <person name="Culley D."/>
            <person name="Crous P.W."/>
            <person name="Fauchery L."/>
            <person name="Girlanda M."/>
            <person name="Hayes R."/>
            <person name="Keri Z."/>
            <person name="Labutti K."/>
            <person name="Lipzen A."/>
            <person name="Lombard V."/>
            <person name="Magnuson J."/>
            <person name="Maillard F."/>
            <person name="Morin E."/>
            <person name="Murat C."/>
            <person name="Nolan M."/>
            <person name="Ohm R."/>
            <person name="Pangilinan J."/>
            <person name="Pereira M."/>
            <person name="Perotto S."/>
            <person name="Peter M."/>
            <person name="Riley R."/>
            <person name="Sitrit Y."/>
            <person name="Stielow B."/>
            <person name="Szollosi G."/>
            <person name="Zifcakova L."/>
            <person name="Stursova M."/>
            <person name="Spatafora J.W."/>
            <person name="Tedersoo L."/>
            <person name="Vaario L.-M."/>
            <person name="Yamada A."/>
            <person name="Yan M."/>
            <person name="Wang P."/>
            <person name="Xu J."/>
            <person name="Bruns T."/>
            <person name="Baldrian P."/>
            <person name="Vilgalys R."/>
            <person name="Henrissat B."/>
            <person name="Grigoriev I.V."/>
            <person name="Hibbett D."/>
            <person name="Nagy L.G."/>
            <person name="Martin F.M."/>
        </authorList>
    </citation>
    <scope>NUCLEOTIDE SEQUENCE</scope>
    <source>
        <strain evidence="1">P2</strain>
    </source>
</reference>
<evidence type="ECO:0000313" key="1">
    <source>
        <dbReference type="EMBL" id="KAF9648918.1"/>
    </source>
</evidence>
<name>A0ACB6ZHI9_THEGA</name>
<organism evidence="1 2">
    <name type="scientific">Thelephora ganbajun</name>
    <name type="common">Ganba fungus</name>
    <dbReference type="NCBI Taxonomy" id="370292"/>
    <lineage>
        <taxon>Eukaryota</taxon>
        <taxon>Fungi</taxon>
        <taxon>Dikarya</taxon>
        <taxon>Basidiomycota</taxon>
        <taxon>Agaricomycotina</taxon>
        <taxon>Agaricomycetes</taxon>
        <taxon>Thelephorales</taxon>
        <taxon>Thelephoraceae</taxon>
        <taxon>Thelephora</taxon>
    </lineage>
</organism>
<evidence type="ECO:0000313" key="2">
    <source>
        <dbReference type="Proteomes" id="UP000886501"/>
    </source>
</evidence>
<gene>
    <name evidence="1" type="ORF">BDM02DRAFT_2010471</name>
</gene>
<protein>
    <submittedName>
        <fullName evidence="1">Uncharacterized protein</fullName>
    </submittedName>
</protein>
<comment type="caution">
    <text evidence="1">The sequence shown here is derived from an EMBL/GenBank/DDBJ whole genome shotgun (WGS) entry which is preliminary data.</text>
</comment>
<proteinExistence type="predicted"/>
<dbReference type="EMBL" id="MU118005">
    <property type="protein sequence ID" value="KAF9648918.1"/>
    <property type="molecule type" value="Genomic_DNA"/>
</dbReference>
<accession>A0ACB6ZHI9</accession>